<dbReference type="GO" id="GO:0005634">
    <property type="term" value="C:nucleus"/>
    <property type="evidence" value="ECO:0007669"/>
    <property type="project" value="UniProtKB-SubCell"/>
</dbReference>
<feature type="region of interest" description="Disordered" evidence="8">
    <location>
        <begin position="1"/>
        <end position="47"/>
    </location>
</feature>
<keyword evidence="5" id="KW-0238">DNA-binding</keyword>
<dbReference type="PANTHER" id="PTHR31313:SF81">
    <property type="entry name" value="TY1 ENHANCER ACTIVATOR"/>
    <property type="match status" value="1"/>
</dbReference>
<organism evidence="10 11">
    <name type="scientific">Saccharomyces arboricola (strain H-6 / AS 2.3317 / CBS 10644)</name>
    <name type="common">Yeast</name>
    <dbReference type="NCBI Taxonomy" id="1160507"/>
    <lineage>
        <taxon>Eukaryota</taxon>
        <taxon>Fungi</taxon>
        <taxon>Dikarya</taxon>
        <taxon>Ascomycota</taxon>
        <taxon>Saccharomycotina</taxon>
        <taxon>Saccharomycetes</taxon>
        <taxon>Saccharomycetales</taxon>
        <taxon>Saccharomycetaceae</taxon>
        <taxon>Saccharomyces</taxon>
    </lineage>
</organism>
<keyword evidence="6" id="KW-0804">Transcription</keyword>
<dbReference type="CDD" id="cd12148">
    <property type="entry name" value="fungal_TF_MHR"/>
    <property type="match status" value="1"/>
</dbReference>
<name>J8PVW2_SACAR</name>
<evidence type="ECO:0000256" key="8">
    <source>
        <dbReference type="SAM" id="MobiDB-lite"/>
    </source>
</evidence>
<keyword evidence="4" id="KW-0805">Transcription regulation</keyword>
<evidence type="ECO:0000256" key="5">
    <source>
        <dbReference type="ARBA" id="ARBA00023125"/>
    </source>
</evidence>
<comment type="caution">
    <text evidence="10">The sequence shown here is derived from an EMBL/GenBank/DDBJ whole genome shotgun (WGS) entry which is preliminary data.</text>
</comment>
<evidence type="ECO:0000256" key="3">
    <source>
        <dbReference type="ARBA" id="ARBA00022833"/>
    </source>
</evidence>
<dbReference type="PANTHER" id="PTHR31313">
    <property type="entry name" value="TY1 ENHANCER ACTIVATOR"/>
    <property type="match status" value="1"/>
</dbReference>
<dbReference type="InterPro" id="IPR051615">
    <property type="entry name" value="Transcr_Regulatory_Elem"/>
</dbReference>
<proteinExistence type="predicted"/>
<dbReference type="HOGENOM" id="CLU_015811_0_0_1"/>
<dbReference type="Gene3D" id="4.10.240.10">
    <property type="entry name" value="Zn(2)-C6 fungal-type DNA-binding domain"/>
    <property type="match status" value="1"/>
</dbReference>
<feature type="compositionally biased region" description="Low complexity" evidence="8">
    <location>
        <begin position="31"/>
        <end position="47"/>
    </location>
</feature>
<evidence type="ECO:0000313" key="11">
    <source>
        <dbReference type="Proteomes" id="UP000006968"/>
    </source>
</evidence>
<dbReference type="EMBL" id="ALIE01000187">
    <property type="protein sequence ID" value="EJS41523.1"/>
    <property type="molecule type" value="Genomic_DNA"/>
</dbReference>
<reference evidence="10 11" key="1">
    <citation type="journal article" date="2013" name="BMC Genomics">
        <title>High quality de novo sequencing and assembly of the Saccharomyces arboricolus genome.</title>
        <authorList>
            <person name="Liti G."/>
            <person name="Nguyen Ba A.N."/>
            <person name="Blythe M."/>
            <person name="Mueller C.A."/>
            <person name="Bergstroem A."/>
            <person name="Cubillos F.A."/>
            <person name="Dafhnis-Calas F."/>
            <person name="Khoshraftar S."/>
            <person name="Malla S."/>
            <person name="Mehta N."/>
            <person name="Siow C.C."/>
            <person name="Warringer J."/>
            <person name="Moses A.M."/>
            <person name="Louis E.J."/>
            <person name="Nieduszynski C.A."/>
        </authorList>
    </citation>
    <scope>NUCLEOTIDE SEQUENCE [LARGE SCALE GENOMIC DNA]</scope>
    <source>
        <strain evidence="11">H-6 / AS 2.3317 / CBS 10644</strain>
    </source>
</reference>
<keyword evidence="7" id="KW-0539">Nucleus</keyword>
<evidence type="ECO:0000256" key="4">
    <source>
        <dbReference type="ARBA" id="ARBA00023015"/>
    </source>
</evidence>
<dbReference type="Pfam" id="PF04082">
    <property type="entry name" value="Fungal_trans"/>
    <property type="match status" value="1"/>
</dbReference>
<feature type="compositionally biased region" description="Polar residues" evidence="8">
    <location>
        <begin position="16"/>
        <end position="30"/>
    </location>
</feature>
<evidence type="ECO:0000256" key="1">
    <source>
        <dbReference type="ARBA" id="ARBA00004123"/>
    </source>
</evidence>
<feature type="compositionally biased region" description="Polar residues" evidence="8">
    <location>
        <begin position="190"/>
        <end position="217"/>
    </location>
</feature>
<dbReference type="GO" id="GO:0003677">
    <property type="term" value="F:DNA binding"/>
    <property type="evidence" value="ECO:0007669"/>
    <property type="project" value="UniProtKB-KW"/>
</dbReference>
<keyword evidence="2" id="KW-0479">Metal-binding</keyword>
<keyword evidence="11" id="KW-1185">Reference proteome</keyword>
<dbReference type="GO" id="GO:0006351">
    <property type="term" value="P:DNA-templated transcription"/>
    <property type="evidence" value="ECO:0007669"/>
    <property type="project" value="InterPro"/>
</dbReference>
<dbReference type="SMART" id="SM00906">
    <property type="entry name" value="Fungal_trans"/>
    <property type="match status" value="1"/>
</dbReference>
<evidence type="ECO:0000256" key="2">
    <source>
        <dbReference type="ARBA" id="ARBA00022723"/>
    </source>
</evidence>
<keyword evidence="3" id="KW-0862">Zinc</keyword>
<dbReference type="CDD" id="cd00067">
    <property type="entry name" value="GAL4"/>
    <property type="match status" value="1"/>
</dbReference>
<dbReference type="OrthoDB" id="2428527at2759"/>
<accession>J8PVW2</accession>
<dbReference type="PROSITE" id="PS00463">
    <property type="entry name" value="ZN2_CY6_FUNGAL_1"/>
    <property type="match status" value="1"/>
</dbReference>
<dbReference type="AlphaFoldDB" id="J8PVW2"/>
<evidence type="ECO:0000313" key="10">
    <source>
        <dbReference type="EMBL" id="EJS41523.1"/>
    </source>
</evidence>
<dbReference type="SUPFAM" id="SSF57701">
    <property type="entry name" value="Zn2/Cys6 DNA-binding domain"/>
    <property type="match status" value="1"/>
</dbReference>
<comment type="subcellular location">
    <subcellularLocation>
        <location evidence="1">Nucleus</location>
    </subcellularLocation>
</comment>
<evidence type="ECO:0000259" key="9">
    <source>
        <dbReference type="PROSITE" id="PS50048"/>
    </source>
</evidence>
<dbReference type="InterPro" id="IPR007219">
    <property type="entry name" value="XnlR_reg_dom"/>
</dbReference>
<evidence type="ECO:0000256" key="6">
    <source>
        <dbReference type="ARBA" id="ARBA00023163"/>
    </source>
</evidence>
<feature type="region of interest" description="Disordered" evidence="8">
    <location>
        <begin position="190"/>
        <end position="221"/>
    </location>
</feature>
<dbReference type="GO" id="GO:0000981">
    <property type="term" value="F:DNA-binding transcription factor activity, RNA polymerase II-specific"/>
    <property type="evidence" value="ECO:0007669"/>
    <property type="project" value="InterPro"/>
</dbReference>
<evidence type="ECO:0000256" key="7">
    <source>
        <dbReference type="ARBA" id="ARBA00023242"/>
    </source>
</evidence>
<dbReference type="InterPro" id="IPR001138">
    <property type="entry name" value="Zn2Cys6_DnaBD"/>
</dbReference>
<dbReference type="SMART" id="SM00066">
    <property type="entry name" value="GAL4"/>
    <property type="match status" value="1"/>
</dbReference>
<dbReference type="InterPro" id="IPR036864">
    <property type="entry name" value="Zn2-C6_fun-type_DNA-bd_sf"/>
</dbReference>
<protein>
    <submittedName>
        <fullName evidence="10">Tea1p</fullName>
    </submittedName>
</protein>
<dbReference type="PROSITE" id="PS50048">
    <property type="entry name" value="ZN2_CY6_FUNGAL_2"/>
    <property type="match status" value="1"/>
</dbReference>
<dbReference type="Proteomes" id="UP000006968">
    <property type="component" value="Chromosome XV"/>
</dbReference>
<sequence length="759" mass="86647">MTVPLWQNKNEKNHSTTKPLSTNMTSNILRSSSASSSEGDSRSSSAVNVRSAIVVNTPVNGSSTRKRLACTNCRNRRKKCDLGFPCGNCSRLELVCNVNDEDLRKKRYTNKYVKSLESHIAQLETNLKNLVQKIYPDDDQMLNRMMVGDVMSTPPGTSRVAINYTDQTSPLPIPATRGTFVVDNEKVNNTLPSFDQQTGTSSLNSGFFSSRKPNLNDSLDDRLHLPRSITTQGEKKKKSLVKGSLYPDGPVSYKRKQSAKPESLLLTSSLVPSADSATFPDGATANNPTLTNGELKERISDLKTTVIVRGLNDDNPNAINNDPRILKSLSNFYKWLYPGYFIFVHRESFLYGFFNHSKNNYEDSSYCSIELIYAMCAVGSRLTPDLQGYSEIYYQRSKKTLLQLVFDEQSAARITTVQALFCLAFYELGKGNNQLGWYFSGLAIRVGYDMGFQLDPKVWYVDDNNLQLTQSELEIRSRIYWGCYIADHFICLMLGRTSTLSVSNSTMPESDELPEVNGTEEFRFIGRHVLQISLPLKNLIILSRLVQIFTSKIFIESEDLPQKLKYLNTFNSQVYNWRQSLPEFLQWSKTLIENDDISTDPTISYFWYCYYIVRLTFNKPFIEDSQESETVVIEIIDDLRILLDNFGKKFGNYTKGNLYQLYACLLAINCLKKLKETRSSEQDSWNAQLDFFNHIFYTQLYPAYDLPKKLQEDTELETEQENQSLNQVGNINYTHDFSLSHEIDDLIRELFGVGTPQKL</sequence>
<dbReference type="GO" id="GO:0008270">
    <property type="term" value="F:zinc ion binding"/>
    <property type="evidence" value="ECO:0007669"/>
    <property type="project" value="InterPro"/>
</dbReference>
<gene>
    <name evidence="10" type="ORF">SU7_3400</name>
</gene>
<feature type="domain" description="Zn(2)-C6 fungal-type" evidence="9">
    <location>
        <begin position="69"/>
        <end position="98"/>
    </location>
</feature>
<dbReference type="Pfam" id="PF00172">
    <property type="entry name" value="Zn_clus"/>
    <property type="match status" value="1"/>
</dbReference>